<comment type="cofactor">
    <cofactor evidence="1">
        <name>pyridoxal 5'-phosphate</name>
        <dbReference type="ChEBI" id="CHEBI:597326"/>
    </cofactor>
</comment>
<reference evidence="6 7" key="1">
    <citation type="journal article" date="2015" name="Nature">
        <title>rRNA introns, odd ribosomes, and small enigmatic genomes across a large radiation of phyla.</title>
        <authorList>
            <person name="Brown C.T."/>
            <person name="Hug L.A."/>
            <person name="Thomas B.C."/>
            <person name="Sharon I."/>
            <person name="Castelle C.J."/>
            <person name="Singh A."/>
            <person name="Wilkins M.J."/>
            <person name="Williams K.H."/>
            <person name="Banfield J.F."/>
        </authorList>
    </citation>
    <scope>NUCLEOTIDE SEQUENCE [LARGE SCALE GENOMIC DNA]</scope>
</reference>
<dbReference type="GO" id="GO:0030170">
    <property type="term" value="F:pyridoxal phosphate binding"/>
    <property type="evidence" value="ECO:0007669"/>
    <property type="project" value="InterPro"/>
</dbReference>
<evidence type="ECO:0000256" key="3">
    <source>
        <dbReference type="ARBA" id="ARBA00022679"/>
    </source>
</evidence>
<sequence length="354" mass="40041">MHVMLGLKYKEYATSRIRENSYLDLSSGESDVSLLDPMKLPLDDINEYYYTQETILHKLLSLKHKTFPQNIILTAGSDKALQNCSQAFISPGDSVIVPVPTFGRYSFYAKLARANIYSIKFNHFPYEIDTDKIIKEANGKNAKIIYLANPNNPTGHLLDIKEIEKIAALTKAIIIIDNSLIEYCESQDVFTYKNKNIIEIRTFSKIYGLAGARIGYAVVRNPCLLKKIKNIISPFEVSVISAYLAEVALAKVNLVEKKRKELKISINYLKDNLPISFMATDTCCSMIIIEAKFQINLAIALKQKGILVISGEYFHLKSNCVRVTIKNIKSMAILIKALESIWEEKAKCSYKQES</sequence>
<dbReference type="CDD" id="cd00609">
    <property type="entry name" value="AAT_like"/>
    <property type="match status" value="1"/>
</dbReference>
<keyword evidence="2 6" id="KW-0032">Aminotransferase</keyword>
<dbReference type="InterPro" id="IPR015421">
    <property type="entry name" value="PyrdxlP-dep_Trfase_major"/>
</dbReference>
<evidence type="ECO:0000313" key="7">
    <source>
        <dbReference type="Proteomes" id="UP000034207"/>
    </source>
</evidence>
<gene>
    <name evidence="6" type="ORF">UT18_C0006G0009</name>
</gene>
<dbReference type="InterPro" id="IPR015422">
    <property type="entry name" value="PyrdxlP-dep_Trfase_small"/>
</dbReference>
<dbReference type="Proteomes" id="UP000034207">
    <property type="component" value="Unassembled WGS sequence"/>
</dbReference>
<dbReference type="SUPFAM" id="SSF53383">
    <property type="entry name" value="PLP-dependent transferases"/>
    <property type="match status" value="1"/>
</dbReference>
<dbReference type="Pfam" id="PF00155">
    <property type="entry name" value="Aminotran_1_2"/>
    <property type="match status" value="1"/>
</dbReference>
<name>A0A0G0PZP4_UNCC2</name>
<feature type="domain" description="Aminotransferase class I/classII large" evidence="5">
    <location>
        <begin position="62"/>
        <end position="337"/>
    </location>
</feature>
<dbReference type="PANTHER" id="PTHR42885">
    <property type="entry name" value="HISTIDINOL-PHOSPHATE AMINOTRANSFERASE-RELATED"/>
    <property type="match status" value="1"/>
</dbReference>
<dbReference type="AlphaFoldDB" id="A0A0G0PZP4"/>
<evidence type="ECO:0000313" key="6">
    <source>
        <dbReference type="EMBL" id="KKQ94911.1"/>
    </source>
</evidence>
<dbReference type="GO" id="GO:0008483">
    <property type="term" value="F:transaminase activity"/>
    <property type="evidence" value="ECO:0007669"/>
    <property type="project" value="UniProtKB-KW"/>
</dbReference>
<dbReference type="Gene3D" id="3.90.1150.10">
    <property type="entry name" value="Aspartate Aminotransferase, domain 1"/>
    <property type="match status" value="1"/>
</dbReference>
<organism evidence="6 7">
    <name type="scientific">candidate division CPR2 bacterium GW2011_GWC2_39_10</name>
    <dbReference type="NCBI Taxonomy" id="1618345"/>
    <lineage>
        <taxon>Bacteria</taxon>
        <taxon>Bacteria division CPR2</taxon>
    </lineage>
</organism>
<keyword evidence="4" id="KW-0663">Pyridoxal phosphate</keyword>
<evidence type="ECO:0000256" key="2">
    <source>
        <dbReference type="ARBA" id="ARBA00022576"/>
    </source>
</evidence>
<proteinExistence type="predicted"/>
<dbReference type="PANTHER" id="PTHR42885:SF2">
    <property type="entry name" value="HISTIDINOL-PHOSPHATE AMINOTRANSFERASE"/>
    <property type="match status" value="1"/>
</dbReference>
<keyword evidence="3 6" id="KW-0808">Transferase</keyword>
<evidence type="ECO:0000256" key="1">
    <source>
        <dbReference type="ARBA" id="ARBA00001933"/>
    </source>
</evidence>
<dbReference type="EMBL" id="LBVV01000006">
    <property type="protein sequence ID" value="KKQ94911.1"/>
    <property type="molecule type" value="Genomic_DNA"/>
</dbReference>
<evidence type="ECO:0000259" key="5">
    <source>
        <dbReference type="Pfam" id="PF00155"/>
    </source>
</evidence>
<dbReference type="STRING" id="1618345.UT18_C0006G0009"/>
<dbReference type="InterPro" id="IPR004839">
    <property type="entry name" value="Aminotransferase_I/II_large"/>
</dbReference>
<evidence type="ECO:0000256" key="4">
    <source>
        <dbReference type="ARBA" id="ARBA00022898"/>
    </source>
</evidence>
<protein>
    <submittedName>
        <fullName evidence="6">Histidinol-phosphate aminotransferase</fullName>
    </submittedName>
</protein>
<comment type="caution">
    <text evidence="6">The sequence shown here is derived from an EMBL/GenBank/DDBJ whole genome shotgun (WGS) entry which is preliminary data.</text>
</comment>
<dbReference type="Gene3D" id="3.40.640.10">
    <property type="entry name" value="Type I PLP-dependent aspartate aminotransferase-like (Major domain)"/>
    <property type="match status" value="1"/>
</dbReference>
<dbReference type="InterPro" id="IPR015424">
    <property type="entry name" value="PyrdxlP-dep_Trfase"/>
</dbReference>
<accession>A0A0G0PZP4</accession>